<dbReference type="RefSeq" id="WP_249600314.1">
    <property type="nucleotide sequence ID" value="NZ_JAKHSK010000003.1"/>
</dbReference>
<dbReference type="Gene3D" id="3.40.630.30">
    <property type="match status" value="1"/>
</dbReference>
<organism evidence="2 3">
    <name type="scientific">Zunongwangia pacifica</name>
    <dbReference type="NCBI Taxonomy" id="2911062"/>
    <lineage>
        <taxon>Bacteria</taxon>
        <taxon>Pseudomonadati</taxon>
        <taxon>Bacteroidota</taxon>
        <taxon>Flavobacteriia</taxon>
        <taxon>Flavobacteriales</taxon>
        <taxon>Flavobacteriaceae</taxon>
        <taxon>Zunongwangia</taxon>
    </lineage>
</organism>
<evidence type="ECO:0000313" key="3">
    <source>
        <dbReference type="Proteomes" id="UP001139521"/>
    </source>
</evidence>
<comment type="caution">
    <text evidence="2">The sequence shown here is derived from an EMBL/GenBank/DDBJ whole genome shotgun (WGS) entry which is preliminary data.</text>
</comment>
<dbReference type="SUPFAM" id="SSF55729">
    <property type="entry name" value="Acyl-CoA N-acyltransferases (Nat)"/>
    <property type="match status" value="1"/>
</dbReference>
<dbReference type="InterPro" id="IPR031165">
    <property type="entry name" value="GNAT_YJDJ"/>
</dbReference>
<keyword evidence="3" id="KW-1185">Reference proteome</keyword>
<proteinExistence type="predicted"/>
<gene>
    <name evidence="2" type="ORF">L1967_03390</name>
</gene>
<evidence type="ECO:0000259" key="1">
    <source>
        <dbReference type="PROSITE" id="PS51729"/>
    </source>
</evidence>
<dbReference type="EMBL" id="JAKHSK010000003">
    <property type="protein sequence ID" value="MCL6217329.1"/>
    <property type="molecule type" value="Genomic_DNA"/>
</dbReference>
<sequence length="113" mass="13448">MNIPNSELNNYMMNEEDFKITNNEFLRQFETTLNGELAIIEYADQERKIFLTKLKMPKGFDDEETTNKFIEAVLAEIKENTNFRVMPTHPDIAKFMRRNRRKYKDLLPVGINI</sequence>
<accession>A0A9X1ZNY6</accession>
<dbReference type="PROSITE" id="PS51729">
    <property type="entry name" value="GNAT_YJDJ"/>
    <property type="match status" value="1"/>
</dbReference>
<dbReference type="InterPro" id="IPR016181">
    <property type="entry name" value="Acyl_CoA_acyltransferase"/>
</dbReference>
<dbReference type="Proteomes" id="UP001139521">
    <property type="component" value="Unassembled WGS sequence"/>
</dbReference>
<feature type="domain" description="N-acetyltransferase" evidence="1">
    <location>
        <begin position="21"/>
        <end position="108"/>
    </location>
</feature>
<reference evidence="2" key="1">
    <citation type="submission" date="2022-01" db="EMBL/GenBank/DDBJ databases">
        <title>Genome sequencing of Zunongwangia sp. M21534 genome.</title>
        <authorList>
            <person name="Chen Y."/>
            <person name="Dong C."/>
            <person name="Shao Z."/>
        </authorList>
    </citation>
    <scope>NUCLEOTIDE SEQUENCE</scope>
    <source>
        <strain evidence="2">MCCC M21534</strain>
    </source>
</reference>
<protein>
    <submittedName>
        <fullName evidence="2">N-acetyltransferase</fullName>
    </submittedName>
</protein>
<name>A0A9X1ZNY6_9FLAO</name>
<evidence type="ECO:0000313" key="2">
    <source>
        <dbReference type="EMBL" id="MCL6217329.1"/>
    </source>
</evidence>
<dbReference type="AlphaFoldDB" id="A0A9X1ZNY6"/>